<dbReference type="InterPro" id="IPR035979">
    <property type="entry name" value="RBD_domain_sf"/>
</dbReference>
<dbReference type="InterPro" id="IPR000504">
    <property type="entry name" value="RRM_dom"/>
</dbReference>
<dbReference type="PANTHER" id="PTHR23147">
    <property type="entry name" value="SERINE/ARGININE RICH SPLICING FACTOR"/>
    <property type="match status" value="1"/>
</dbReference>
<dbReference type="Gene3D" id="3.30.70.330">
    <property type="match status" value="1"/>
</dbReference>
<feature type="compositionally biased region" description="Low complexity" evidence="2">
    <location>
        <begin position="122"/>
        <end position="132"/>
    </location>
</feature>
<keyword evidence="1" id="KW-0694">RNA-binding</keyword>
<dbReference type="AlphaFoldDB" id="A0A7R8D584"/>
<dbReference type="PROSITE" id="PS50102">
    <property type="entry name" value="RRM"/>
    <property type="match status" value="1"/>
</dbReference>
<feature type="region of interest" description="Disordered" evidence="2">
    <location>
        <begin position="207"/>
        <end position="251"/>
    </location>
</feature>
<dbReference type="GO" id="GO:0003723">
    <property type="term" value="F:RNA binding"/>
    <property type="evidence" value="ECO:0007669"/>
    <property type="project" value="UniProtKB-UniRule"/>
</dbReference>
<gene>
    <name evidence="3" type="ORF">LSAA_14489</name>
</gene>
<name>A0A7R8D584_LEPSM</name>
<proteinExistence type="predicted"/>
<dbReference type="Proteomes" id="UP000675881">
    <property type="component" value="Chromosome 8"/>
</dbReference>
<dbReference type="SMART" id="SM00360">
    <property type="entry name" value="RRM"/>
    <property type="match status" value="1"/>
</dbReference>
<dbReference type="OrthoDB" id="6381806at2759"/>
<evidence type="ECO:0000313" key="3">
    <source>
        <dbReference type="EMBL" id="CAF3031000.1"/>
    </source>
</evidence>
<dbReference type="SUPFAM" id="SSF54928">
    <property type="entry name" value="RNA-binding domain, RBD"/>
    <property type="match status" value="1"/>
</dbReference>
<dbReference type="EMBL" id="HG994587">
    <property type="protein sequence ID" value="CAF3031000.1"/>
    <property type="molecule type" value="Genomic_DNA"/>
</dbReference>
<evidence type="ECO:0000313" key="4">
    <source>
        <dbReference type="Proteomes" id="UP000675881"/>
    </source>
</evidence>
<feature type="compositionally biased region" description="Polar residues" evidence="2">
    <location>
        <begin position="238"/>
        <end position="251"/>
    </location>
</feature>
<accession>A0A7R8D584</accession>
<dbReference type="InterPro" id="IPR050907">
    <property type="entry name" value="SRSF"/>
</dbReference>
<keyword evidence="4" id="KW-1185">Reference proteome</keyword>
<feature type="region of interest" description="Disordered" evidence="2">
    <location>
        <begin position="79"/>
        <end position="148"/>
    </location>
</feature>
<dbReference type="InterPro" id="IPR012677">
    <property type="entry name" value="Nucleotide-bd_a/b_plait_sf"/>
</dbReference>
<organism evidence="3 4">
    <name type="scientific">Lepeophtheirus salmonis</name>
    <name type="common">Salmon louse</name>
    <name type="synonym">Caligus salmonis</name>
    <dbReference type="NCBI Taxonomy" id="72036"/>
    <lineage>
        <taxon>Eukaryota</taxon>
        <taxon>Metazoa</taxon>
        <taxon>Ecdysozoa</taxon>
        <taxon>Arthropoda</taxon>
        <taxon>Crustacea</taxon>
        <taxon>Multicrustacea</taxon>
        <taxon>Hexanauplia</taxon>
        <taxon>Copepoda</taxon>
        <taxon>Siphonostomatoida</taxon>
        <taxon>Caligidae</taxon>
        <taxon>Lepeophtheirus</taxon>
    </lineage>
</organism>
<reference evidence="3" key="1">
    <citation type="submission" date="2021-02" db="EMBL/GenBank/DDBJ databases">
        <authorList>
            <person name="Bekaert M."/>
        </authorList>
    </citation>
    <scope>NUCLEOTIDE SEQUENCE</scope>
    <source>
        <strain evidence="3">IoA-00</strain>
    </source>
</reference>
<evidence type="ECO:0000256" key="1">
    <source>
        <dbReference type="PROSITE-ProRule" id="PRU00176"/>
    </source>
</evidence>
<dbReference type="Pfam" id="PF00076">
    <property type="entry name" value="RRM_1"/>
    <property type="match status" value="1"/>
</dbReference>
<feature type="compositionally biased region" description="Basic and acidic residues" evidence="2">
    <location>
        <begin position="83"/>
        <end position="121"/>
    </location>
</feature>
<sequence>MESIRSSIKIRDLRDIFHSYGPVLEVTIVSTHGFVNFSSRSDAESAIRDLNGYSLRGRRLHIDYSEEFYHYLRKKYPRRSIHRTPDPELTKPRSREKESERKKAGDLRELLRSRKKIDSARQQKSQSYSSSSNTITRTFIPSSSSKSSSSKNVIIHKFSLENLENKQYSSHASIDVECSLEEAKEAVDTLDKNMWMDNCISVNFTEESRSNKRRTTGASLEDKKKRTKKSKSSEDENLSIQESRTPTRTTIIKNVIESSEKVSQSIEEPSLKQIEKKKRLLPLLIYG</sequence>
<protein>
    <submittedName>
        <fullName evidence="3">(salmon louse) hypothetical protein</fullName>
    </submittedName>
</protein>
<evidence type="ECO:0000256" key="2">
    <source>
        <dbReference type="SAM" id="MobiDB-lite"/>
    </source>
</evidence>
<dbReference type="CDD" id="cd00590">
    <property type="entry name" value="RRM_SF"/>
    <property type="match status" value="1"/>
</dbReference>